<dbReference type="PANTHER" id="PTHR12822:SF5">
    <property type="entry name" value="PROTEIN YIP"/>
    <property type="match status" value="1"/>
</dbReference>
<reference evidence="2" key="1">
    <citation type="submission" date="2025-08" db="UniProtKB">
        <authorList>
            <consortium name="RefSeq"/>
        </authorList>
    </citation>
    <scope>IDENTIFICATION</scope>
    <source>
        <tissue evidence="2">Fruit stalk</tissue>
    </source>
</reference>
<dbReference type="GO" id="GO:0031267">
    <property type="term" value="F:small GTPase binding"/>
    <property type="evidence" value="ECO:0007669"/>
    <property type="project" value="InterPro"/>
</dbReference>
<dbReference type="PANTHER" id="PTHR12822">
    <property type="entry name" value="PROTEIN YIPF"/>
    <property type="match status" value="1"/>
</dbReference>
<dbReference type="OrthoDB" id="10256463at2759"/>
<dbReference type="KEGG" id="dzi:111297596"/>
<evidence type="ECO:0000313" key="2">
    <source>
        <dbReference type="RefSeq" id="XP_022747991.1"/>
    </source>
</evidence>
<accession>A0A6P5Z6K9</accession>
<dbReference type="GeneID" id="111297596"/>
<dbReference type="GO" id="GO:0005794">
    <property type="term" value="C:Golgi apparatus"/>
    <property type="evidence" value="ECO:0007669"/>
    <property type="project" value="InterPro"/>
</dbReference>
<dbReference type="AlphaFoldDB" id="A0A6P5Z6K9"/>
<dbReference type="Proteomes" id="UP000515121">
    <property type="component" value="Unplaced"/>
</dbReference>
<sequence length="223" mass="24601">MEESSYSNLATTHLLGSVPAVVNEEKKASYAVPGANMQIFPPNNGGGGGGGRGYQTLGAPTEVFEQQPPNNWKGVFSISSYTQYFNVDIDVVINRLISSFYPVGGDFFSKIDANPDLYGLIWVTATLVSVLRIGLQSWLSLFQRLIRKANSCKLIAIHFLEALDHQNQPSRKKRNRSRFETTKKQSEVSPPLLALIGAISFHDQTKYPTPPPISAHLIIPTPR</sequence>
<gene>
    <name evidence="2" type="primary">LOC111297596</name>
</gene>
<proteinExistence type="predicted"/>
<dbReference type="GO" id="GO:0016192">
    <property type="term" value="P:vesicle-mediated transport"/>
    <property type="evidence" value="ECO:0007669"/>
    <property type="project" value="InterPro"/>
</dbReference>
<dbReference type="RefSeq" id="XP_022747991.1">
    <property type="nucleotide sequence ID" value="XM_022892256.1"/>
</dbReference>
<organism evidence="1 2">
    <name type="scientific">Durio zibethinus</name>
    <name type="common">Durian</name>
    <dbReference type="NCBI Taxonomy" id="66656"/>
    <lineage>
        <taxon>Eukaryota</taxon>
        <taxon>Viridiplantae</taxon>
        <taxon>Streptophyta</taxon>
        <taxon>Embryophyta</taxon>
        <taxon>Tracheophyta</taxon>
        <taxon>Spermatophyta</taxon>
        <taxon>Magnoliopsida</taxon>
        <taxon>eudicotyledons</taxon>
        <taxon>Gunneridae</taxon>
        <taxon>Pentapetalae</taxon>
        <taxon>rosids</taxon>
        <taxon>malvids</taxon>
        <taxon>Malvales</taxon>
        <taxon>Malvaceae</taxon>
        <taxon>Helicteroideae</taxon>
        <taxon>Durio</taxon>
    </lineage>
</organism>
<evidence type="ECO:0000313" key="1">
    <source>
        <dbReference type="Proteomes" id="UP000515121"/>
    </source>
</evidence>
<protein>
    <submittedName>
        <fullName evidence="2">Protein YIPF2-like</fullName>
    </submittedName>
</protein>
<name>A0A6P5Z6K9_DURZI</name>
<dbReference type="InterPro" id="IPR039765">
    <property type="entry name" value="Yip5/YIPF1/YIPF2"/>
</dbReference>
<keyword evidence="1" id="KW-1185">Reference proteome</keyword>